<dbReference type="PANTHER" id="PTHR36156:SF2">
    <property type="entry name" value="CUPIN TYPE-2 DOMAIN-CONTAINING PROTEIN"/>
    <property type="match status" value="1"/>
</dbReference>
<dbReference type="InterPro" id="IPR013096">
    <property type="entry name" value="Cupin_2"/>
</dbReference>
<accession>A0A417Y9B3</accession>
<dbReference type="InterPro" id="IPR014710">
    <property type="entry name" value="RmlC-like_jellyroll"/>
</dbReference>
<keyword evidence="3" id="KW-1185">Reference proteome</keyword>
<dbReference type="Gene3D" id="2.60.120.10">
    <property type="entry name" value="Jelly Rolls"/>
    <property type="match status" value="1"/>
</dbReference>
<feature type="domain" description="Cupin type-2" evidence="1">
    <location>
        <begin position="110"/>
        <end position="167"/>
    </location>
</feature>
<dbReference type="Proteomes" id="UP000283644">
    <property type="component" value="Unassembled WGS sequence"/>
</dbReference>
<gene>
    <name evidence="2" type="ORF">D0Z08_00105</name>
</gene>
<proteinExistence type="predicted"/>
<dbReference type="InterPro" id="IPR011051">
    <property type="entry name" value="RmlC_Cupin_sf"/>
</dbReference>
<dbReference type="EMBL" id="QXGH01000001">
    <property type="protein sequence ID" value="RHW29171.1"/>
    <property type="molecule type" value="Genomic_DNA"/>
</dbReference>
<dbReference type="InterPro" id="IPR047142">
    <property type="entry name" value="OryJ/VirC-like"/>
</dbReference>
<comment type="caution">
    <text evidence="2">The sequence shown here is derived from an EMBL/GenBank/DDBJ whole genome shotgun (WGS) entry which is preliminary data.</text>
</comment>
<sequence>MNLVVTAVDTDGVSVFESEAQVTPLVASMAPELVNYPVLATLDPSDLLETTYSRSDGMTFFPPPGALRAFQLVIDAPRSAPGREPTAEQFEEGERLFPGLFSVMEADPPGMHRTDTVDFVTVLEGEVVLELDKGQERRLQPHDVVIQRGARHRWRNETDRPVRLSVVMLGLQRGVTTKDG</sequence>
<dbReference type="PANTHER" id="PTHR36156">
    <property type="entry name" value="SLR2101 PROTEIN"/>
    <property type="match status" value="1"/>
</dbReference>
<dbReference type="RefSeq" id="WP_118921464.1">
    <property type="nucleotide sequence ID" value="NZ_QXGH01000001.1"/>
</dbReference>
<dbReference type="SUPFAM" id="SSF51182">
    <property type="entry name" value="RmlC-like cupins"/>
    <property type="match status" value="1"/>
</dbReference>
<dbReference type="OrthoDB" id="713485at2"/>
<evidence type="ECO:0000313" key="2">
    <source>
        <dbReference type="EMBL" id="RHW29171.1"/>
    </source>
</evidence>
<dbReference type="CDD" id="cd02231">
    <property type="entry name" value="cupin_BLL6423-like"/>
    <property type="match status" value="1"/>
</dbReference>
<name>A0A417Y9B3_9ACTN</name>
<protein>
    <submittedName>
        <fullName evidence="2">Cupin domain-containing protein</fullName>
    </submittedName>
</protein>
<organism evidence="2 3">
    <name type="scientific">Nocardioides immobilis</name>
    <dbReference type="NCBI Taxonomy" id="2049295"/>
    <lineage>
        <taxon>Bacteria</taxon>
        <taxon>Bacillati</taxon>
        <taxon>Actinomycetota</taxon>
        <taxon>Actinomycetes</taxon>
        <taxon>Propionibacteriales</taxon>
        <taxon>Nocardioidaceae</taxon>
        <taxon>Nocardioides</taxon>
    </lineage>
</organism>
<evidence type="ECO:0000313" key="3">
    <source>
        <dbReference type="Proteomes" id="UP000283644"/>
    </source>
</evidence>
<reference evidence="2 3" key="1">
    <citation type="submission" date="2018-09" db="EMBL/GenBank/DDBJ databases">
        <title>Genome sequencing of Nocardioides immobilis CCTCC AB 2017083 for comparison to Nocardioides silvaticus.</title>
        <authorList>
            <person name="Li C."/>
            <person name="Wang G."/>
        </authorList>
    </citation>
    <scope>NUCLEOTIDE SEQUENCE [LARGE SCALE GENOMIC DNA]</scope>
    <source>
        <strain evidence="2 3">CCTCC AB 2017083</strain>
    </source>
</reference>
<dbReference type="Pfam" id="PF07883">
    <property type="entry name" value="Cupin_2"/>
    <property type="match status" value="1"/>
</dbReference>
<dbReference type="AlphaFoldDB" id="A0A417Y9B3"/>
<evidence type="ECO:0000259" key="1">
    <source>
        <dbReference type="Pfam" id="PF07883"/>
    </source>
</evidence>